<evidence type="ECO:0000313" key="3">
    <source>
        <dbReference type="Proteomes" id="UP000464884"/>
    </source>
</evidence>
<feature type="region of interest" description="Disordered" evidence="1">
    <location>
        <begin position="58"/>
        <end position="96"/>
    </location>
</feature>
<dbReference type="AlphaFoldDB" id="A0A6I6QZT4"/>
<organism evidence="2 3">
    <name type="scientific">Bifidobacterium adolescentis</name>
    <dbReference type="NCBI Taxonomy" id="1680"/>
    <lineage>
        <taxon>Bacteria</taxon>
        <taxon>Bacillati</taxon>
        <taxon>Actinomycetota</taxon>
        <taxon>Actinomycetes</taxon>
        <taxon>Bifidobacteriales</taxon>
        <taxon>Bifidobacteriaceae</taxon>
        <taxon>Bifidobacterium</taxon>
    </lineage>
</organism>
<name>A0A6I6QZT4_BIFAD</name>
<dbReference type="EMBL" id="CP047129">
    <property type="protein sequence ID" value="QHB62629.1"/>
    <property type="molecule type" value="Genomic_DNA"/>
</dbReference>
<reference evidence="2 3" key="1">
    <citation type="submission" date="2019-12" db="EMBL/GenBank/DDBJ databases">
        <title>Draft Genome Sequence of Bifidobacterium adolescentis ZJ2.</title>
        <authorList>
            <person name="Jin Z."/>
        </authorList>
    </citation>
    <scope>NUCLEOTIDE SEQUENCE [LARGE SCALE GENOMIC DNA]</scope>
    <source>
        <strain evidence="2 3">ZJ2</strain>
    </source>
</reference>
<dbReference type="Proteomes" id="UP000464884">
    <property type="component" value="Chromosome"/>
</dbReference>
<dbReference type="SUPFAM" id="SSF49464">
    <property type="entry name" value="Carboxypeptidase regulatory domain-like"/>
    <property type="match status" value="1"/>
</dbReference>
<dbReference type="RefSeq" id="WP_159140547.1">
    <property type="nucleotide sequence ID" value="NZ_CP047129.1"/>
</dbReference>
<accession>A0A6I6QZT4</accession>
<evidence type="ECO:0008006" key="4">
    <source>
        <dbReference type="Google" id="ProtNLM"/>
    </source>
</evidence>
<evidence type="ECO:0000313" key="2">
    <source>
        <dbReference type="EMBL" id="QHB62629.1"/>
    </source>
</evidence>
<dbReference type="InterPro" id="IPR013783">
    <property type="entry name" value="Ig-like_fold"/>
</dbReference>
<dbReference type="Pfam" id="PF13620">
    <property type="entry name" value="CarboxypepD_reg"/>
    <property type="match status" value="1"/>
</dbReference>
<gene>
    <name evidence="2" type="ORF">F3K97_04695</name>
</gene>
<evidence type="ECO:0000256" key="1">
    <source>
        <dbReference type="SAM" id="MobiDB-lite"/>
    </source>
</evidence>
<dbReference type="GO" id="GO:0005975">
    <property type="term" value="P:carbohydrate metabolic process"/>
    <property type="evidence" value="ECO:0007669"/>
    <property type="project" value="UniProtKB-ARBA"/>
</dbReference>
<dbReference type="InterPro" id="IPR008969">
    <property type="entry name" value="CarboxyPept-like_regulatory"/>
</dbReference>
<dbReference type="Gene3D" id="2.60.40.10">
    <property type="entry name" value="Immunoglobulins"/>
    <property type="match status" value="1"/>
</dbReference>
<protein>
    <recommendedName>
        <fullName evidence="4">Carboxypeptidase regulatory-like domain-containing protein</fullName>
    </recommendedName>
</protein>
<sequence>MNRADKVLLWIKPVLSLVQLVAALALIGLLLEPQLADGIDRLETAIHGRQITLESTLTDRQGNPIPGATITVIQDNGTPYRDDNGNPARDVTDRNGGFKIKTTVKGSYRVEIVPPRQNQKE</sequence>
<proteinExistence type="predicted"/>